<dbReference type="InterPro" id="IPR010048">
    <property type="entry name" value="Hydroxylam_reduct"/>
</dbReference>
<feature type="binding site" evidence="7">
    <location>
        <position position="21"/>
    </location>
    <ligand>
        <name>[2Fe-2S] cluster</name>
        <dbReference type="ChEBI" id="CHEBI:190135"/>
    </ligand>
</feature>
<accession>A0AAU7NWW6</accession>
<name>A0AAU7NWW6_9GAMM</name>
<dbReference type="InterPro" id="IPR016099">
    <property type="entry name" value="Prismane-like_a/b-sand"/>
</dbReference>
<dbReference type="AlphaFoldDB" id="A0AAU7NWW6"/>
<dbReference type="Proteomes" id="UP001225378">
    <property type="component" value="Chromosome"/>
</dbReference>
<dbReference type="GO" id="GO:0050418">
    <property type="term" value="F:hydroxylamine reductase activity"/>
    <property type="evidence" value="ECO:0007669"/>
    <property type="project" value="UniProtKB-UniRule"/>
</dbReference>
<dbReference type="KEGG" id="mech:Q9L42_002730"/>
<reference evidence="8 9" key="1">
    <citation type="journal article" date="2024" name="Microbiology">
        <title>Methylomarinum rosea sp. nov., a novel halophilic methanotrophic bacterium from the hypersaline Lake Elton.</title>
        <authorList>
            <person name="Suleimanov R.Z."/>
            <person name="Oshkin I.Y."/>
            <person name="Danilova O.V."/>
            <person name="Suzina N.E."/>
            <person name="Dedysh S.N."/>
        </authorList>
    </citation>
    <scope>NUCLEOTIDE SEQUENCE [LARGE SCALE GENOMIC DNA]</scope>
    <source>
        <strain evidence="8 9">Ch1-1</strain>
    </source>
</reference>
<evidence type="ECO:0000256" key="1">
    <source>
        <dbReference type="ARBA" id="ARBA00022490"/>
    </source>
</evidence>
<protein>
    <recommendedName>
        <fullName evidence="7">Hydroxylamine reductase</fullName>
        <ecNumber evidence="7">1.7.99.1</ecNumber>
    </recommendedName>
    <alternativeName>
        <fullName evidence="7">Hybrid-cluster protein</fullName>
        <shortName evidence="7">HCP</shortName>
    </alternativeName>
    <alternativeName>
        <fullName evidence="7">Prismane protein</fullName>
    </alternativeName>
</protein>
<evidence type="ECO:0000313" key="9">
    <source>
        <dbReference type="Proteomes" id="UP001225378"/>
    </source>
</evidence>
<evidence type="ECO:0000256" key="7">
    <source>
        <dbReference type="HAMAP-Rule" id="MF_00069"/>
    </source>
</evidence>
<feature type="binding site" evidence="7">
    <location>
        <position position="3"/>
    </location>
    <ligand>
        <name>[2Fe-2S] cluster</name>
        <dbReference type="ChEBI" id="CHEBI:190135"/>
    </ligand>
</feature>
<evidence type="ECO:0000256" key="2">
    <source>
        <dbReference type="ARBA" id="ARBA00022714"/>
    </source>
</evidence>
<dbReference type="HAMAP" id="MF_00069">
    <property type="entry name" value="Hydroxylam_reduct"/>
    <property type="match status" value="1"/>
</dbReference>
<keyword evidence="5 7" id="KW-0408">Iron</keyword>
<feature type="binding site" evidence="7">
    <location>
        <position position="15"/>
    </location>
    <ligand>
        <name>[2Fe-2S] cluster</name>
        <dbReference type="ChEBI" id="CHEBI:190135"/>
    </ligand>
</feature>
<comment type="cofactor">
    <cofactor evidence="7">
        <name>[2Fe-2S] cluster</name>
        <dbReference type="ChEBI" id="CHEBI:190135"/>
    </cofactor>
    <text evidence="7">Binds 1 [2Fe-2S] cluster.</text>
</comment>
<feature type="binding site" evidence="7">
    <location>
        <position position="6"/>
    </location>
    <ligand>
        <name>[2Fe-2S] cluster</name>
        <dbReference type="ChEBI" id="CHEBI:190135"/>
    </ligand>
</feature>
<comment type="function">
    <text evidence="7">Catalyzes the reduction of hydroxylamine to form NH(3) and H(2)O.</text>
</comment>
<keyword evidence="3 7" id="KW-0479">Metal-binding</keyword>
<dbReference type="GO" id="GO:0042542">
    <property type="term" value="P:response to hydrogen peroxide"/>
    <property type="evidence" value="ECO:0007669"/>
    <property type="project" value="TreeGrafter"/>
</dbReference>
<dbReference type="RefSeq" id="WP_349431848.1">
    <property type="nucleotide sequence ID" value="NZ_CP157743.1"/>
</dbReference>
<keyword evidence="1 7" id="KW-0963">Cytoplasm</keyword>
<keyword evidence="2 7" id="KW-0001">2Fe-2S</keyword>
<evidence type="ECO:0000313" key="8">
    <source>
        <dbReference type="EMBL" id="XBS21051.1"/>
    </source>
</evidence>
<dbReference type="GO" id="GO:0005737">
    <property type="term" value="C:cytoplasm"/>
    <property type="evidence" value="ECO:0007669"/>
    <property type="project" value="UniProtKB-SubCell"/>
</dbReference>
<dbReference type="PANTHER" id="PTHR30109">
    <property type="entry name" value="HYDROXYLAMINE REDUCTASE"/>
    <property type="match status" value="1"/>
</dbReference>
<dbReference type="GO" id="GO:0004601">
    <property type="term" value="F:peroxidase activity"/>
    <property type="evidence" value="ECO:0007669"/>
    <property type="project" value="TreeGrafter"/>
</dbReference>
<evidence type="ECO:0000256" key="5">
    <source>
        <dbReference type="ARBA" id="ARBA00023004"/>
    </source>
</evidence>
<comment type="subcellular location">
    <subcellularLocation>
        <location evidence="7">Cytoplasm</location>
    </subcellularLocation>
</comment>
<evidence type="ECO:0000256" key="6">
    <source>
        <dbReference type="ARBA" id="ARBA00023014"/>
    </source>
</evidence>
<evidence type="ECO:0000256" key="4">
    <source>
        <dbReference type="ARBA" id="ARBA00023002"/>
    </source>
</evidence>
<dbReference type="EMBL" id="CP157743">
    <property type="protein sequence ID" value="XBS21051.1"/>
    <property type="molecule type" value="Genomic_DNA"/>
</dbReference>
<proteinExistence type="inferred from homology"/>
<comment type="caution">
    <text evidence="7">Lacks conserved residue(s) required for the propagation of feature annotation.</text>
</comment>
<keyword evidence="6 7" id="KW-0411">Iron-sulfur</keyword>
<comment type="similarity">
    <text evidence="7">Belongs to the HCP family.</text>
</comment>
<keyword evidence="9" id="KW-1185">Reference proteome</keyword>
<sequence length="558" mass="62368">MFCYHCQEAKKNKVCDTAGICGKKADVSSLQDLLMFSLKGLAFYSSRAEAFDLVSDKTHHFMAKALFSMVTNVNFDPADFVNLIDVAVRRRNSIRKKFLAAYQLKHGAEFDETLPEEASWQYDEASDKDFIAKGETVGVEKDKEGLDEDVHALQECLLYAVKGLGSLAVHALEMGVEETEQYRFMQQALDFTLSKNNTQDEVLNMLLRCGELGLAAMGRLNQANSDKFGEPEPTTVYLDTWDRPGILVSGHDLHDIEDLLAQTAGTGVDVYTHDEAIAAHAYPALKKYFNLVANYGGAWQDQKTQFPKFNGPVLVTTNSIQQPKKTYQEKLFSTGMVGWPDVPHIEDRKPGQRKNFSAIIELAKQCEPPEPLTDGATTTGYGLQALTALSDQIATAIEANKIKRIIVLAGCDGRHKERRYYTELAEALPEDALVITSGDTKYRFQHMDFGMIDDIPRLLDAGQINNFHGIIAFLQTLQQKMGLSELRQLPVSFDIAWYEQTTILMMLALFALDFKHMRVGPTLPPFFTANILDLLDRRYGLKGIDTPENDVAAMMAGE</sequence>
<dbReference type="Gene3D" id="3.40.50.2030">
    <property type="match status" value="2"/>
</dbReference>
<evidence type="ECO:0000256" key="3">
    <source>
        <dbReference type="ARBA" id="ARBA00022723"/>
    </source>
</evidence>
<dbReference type="PANTHER" id="PTHR30109:SF0">
    <property type="entry name" value="HYDROXYLAMINE REDUCTASE"/>
    <property type="match status" value="1"/>
</dbReference>
<gene>
    <name evidence="7 8" type="primary">hcp</name>
    <name evidence="8" type="synonym">priS</name>
    <name evidence="8" type="ORF">Q9L42_002730</name>
</gene>
<dbReference type="NCBIfam" id="TIGR01703">
    <property type="entry name" value="hybrid_clust"/>
    <property type="match status" value="1"/>
</dbReference>
<dbReference type="Gene3D" id="1.20.1270.20">
    <property type="match status" value="2"/>
</dbReference>
<comment type="catalytic activity">
    <reaction evidence="7">
        <text>A + NH4(+) + H2O = hydroxylamine + AH2 + H(+)</text>
        <dbReference type="Rhea" id="RHEA:22052"/>
        <dbReference type="ChEBI" id="CHEBI:13193"/>
        <dbReference type="ChEBI" id="CHEBI:15377"/>
        <dbReference type="ChEBI" id="CHEBI:15378"/>
        <dbReference type="ChEBI" id="CHEBI:15429"/>
        <dbReference type="ChEBI" id="CHEBI:17499"/>
        <dbReference type="ChEBI" id="CHEBI:28938"/>
        <dbReference type="EC" id="1.7.99.1"/>
    </reaction>
</comment>
<feature type="modified residue" description="Cysteine persulfide" evidence="7">
    <location>
        <position position="411"/>
    </location>
</feature>
<organism evidence="8 9">
    <name type="scientific">Methylomarinum roseum</name>
    <dbReference type="NCBI Taxonomy" id="3067653"/>
    <lineage>
        <taxon>Bacteria</taxon>
        <taxon>Pseudomonadati</taxon>
        <taxon>Pseudomonadota</taxon>
        <taxon>Gammaproteobacteria</taxon>
        <taxon>Methylococcales</taxon>
        <taxon>Methylococcaceae</taxon>
        <taxon>Methylomarinum</taxon>
    </lineage>
</organism>
<dbReference type="SUPFAM" id="SSF56821">
    <property type="entry name" value="Prismane protein-like"/>
    <property type="match status" value="1"/>
</dbReference>
<dbReference type="GO" id="GO:0051537">
    <property type="term" value="F:2 iron, 2 sulfur cluster binding"/>
    <property type="evidence" value="ECO:0007669"/>
    <property type="project" value="UniProtKB-KW"/>
</dbReference>
<dbReference type="GO" id="GO:0046872">
    <property type="term" value="F:metal ion binding"/>
    <property type="evidence" value="ECO:0007669"/>
    <property type="project" value="UniProtKB-KW"/>
</dbReference>
<dbReference type="InterPro" id="IPR011254">
    <property type="entry name" value="Prismane-like_sf"/>
</dbReference>
<dbReference type="InterPro" id="IPR004137">
    <property type="entry name" value="HCP/CODH"/>
</dbReference>
<dbReference type="NCBIfam" id="NF003658">
    <property type="entry name" value="PRK05290.1"/>
    <property type="match status" value="1"/>
</dbReference>
<dbReference type="InterPro" id="IPR016100">
    <property type="entry name" value="Prismane_a-bundle"/>
</dbReference>
<dbReference type="Pfam" id="PF03063">
    <property type="entry name" value="Prismane"/>
    <property type="match status" value="1"/>
</dbReference>
<keyword evidence="4 7" id="KW-0560">Oxidoreductase</keyword>
<dbReference type="EC" id="1.7.99.1" evidence="7"/>